<name>A0A9W7A1P6_9STRA</name>
<reference evidence="4" key="1">
    <citation type="journal article" date="2023" name="Commun. Biol.">
        <title>Genome analysis of Parmales, the sister group of diatoms, reveals the evolutionary specialization of diatoms from phago-mixotrophs to photoautotrophs.</title>
        <authorList>
            <person name="Ban H."/>
            <person name="Sato S."/>
            <person name="Yoshikawa S."/>
            <person name="Yamada K."/>
            <person name="Nakamura Y."/>
            <person name="Ichinomiya M."/>
            <person name="Sato N."/>
            <person name="Blanc-Mathieu R."/>
            <person name="Endo H."/>
            <person name="Kuwata A."/>
            <person name="Ogata H."/>
        </authorList>
    </citation>
    <scope>NUCLEOTIDE SEQUENCE [LARGE SCALE GENOMIC DNA]</scope>
</reference>
<feature type="transmembrane region" description="Helical" evidence="2">
    <location>
        <begin position="270"/>
        <end position="289"/>
    </location>
</feature>
<keyword evidence="2" id="KW-1133">Transmembrane helix</keyword>
<evidence type="ECO:0000313" key="4">
    <source>
        <dbReference type="Proteomes" id="UP001162640"/>
    </source>
</evidence>
<keyword evidence="2" id="KW-0472">Membrane</keyword>
<dbReference type="EMBL" id="BLQM01000092">
    <property type="protein sequence ID" value="GMH62446.1"/>
    <property type="molecule type" value="Genomic_DNA"/>
</dbReference>
<feature type="transmembrane region" description="Helical" evidence="2">
    <location>
        <begin position="371"/>
        <end position="392"/>
    </location>
</feature>
<accession>A0A9W7A1P6</accession>
<feature type="transmembrane region" description="Helical" evidence="2">
    <location>
        <begin position="456"/>
        <end position="476"/>
    </location>
</feature>
<comment type="caution">
    <text evidence="3">The sequence shown here is derived from an EMBL/GenBank/DDBJ whole genome shotgun (WGS) entry which is preliminary data.</text>
</comment>
<sequence length="525" mass="58852">MVAVAPSDRRLSEILGLAHFDSTMSTNFKSRMFQYLAHTGLLSLLASLLPVVCILFNSIFTTQNSRTYYGEQYFIEPALFSEDSGFPNVTVTPITPSKYKDYFMETRGGRGWNNADMELVIIPFQLSIWGPMFFTSVLLFREKTNRRKLFLLILTFIFGYVGGALLHEYLYQDVTNGFRTDEATKIQNLQNIVLLFFPPILPAIFSNAKRCKIYLFFFGVWLTNFVVSMFYIFVAIPKFLDPETSSTEHAATFPFLARLMQSSATTVGESLLFELAGTIAEFVTAHTLLKGKTPVQTKIENASKVRKRVKSGMKEKMGTFSKGGSKGKIEVGDDVESNDEGYENENENENRNKAVEEEANLLYRRKYCSSVMIMIGISEAASIVTSSSFWLITNINPGAPPGSSRLPQSQIVINLFIMLFGEVVLTDFLVAWASVKFTYKVDILKEWQNMKKAGTVFIAAFVCVLSMQPLFVLINITSVLCYTSLTDDLDAWTVTKCSKDPIATDVLRGGVGEEHLVVWEAGNGL</sequence>
<feature type="region of interest" description="Disordered" evidence="1">
    <location>
        <begin position="321"/>
        <end position="350"/>
    </location>
</feature>
<dbReference type="AlphaFoldDB" id="A0A9W7A1P6"/>
<feature type="transmembrane region" description="Helical" evidence="2">
    <location>
        <begin position="35"/>
        <end position="60"/>
    </location>
</feature>
<proteinExistence type="predicted"/>
<evidence type="ECO:0000256" key="1">
    <source>
        <dbReference type="SAM" id="MobiDB-lite"/>
    </source>
</evidence>
<organism evidence="3 4">
    <name type="scientific">Triparma laevis f. inornata</name>
    <dbReference type="NCBI Taxonomy" id="1714386"/>
    <lineage>
        <taxon>Eukaryota</taxon>
        <taxon>Sar</taxon>
        <taxon>Stramenopiles</taxon>
        <taxon>Ochrophyta</taxon>
        <taxon>Bolidophyceae</taxon>
        <taxon>Parmales</taxon>
        <taxon>Triparmaceae</taxon>
        <taxon>Triparma</taxon>
    </lineage>
</organism>
<gene>
    <name evidence="3" type="ORF">TL16_g03474</name>
</gene>
<feature type="transmembrane region" description="Helical" evidence="2">
    <location>
        <begin position="412"/>
        <end position="435"/>
    </location>
</feature>
<evidence type="ECO:0000256" key="2">
    <source>
        <dbReference type="SAM" id="Phobius"/>
    </source>
</evidence>
<feature type="transmembrane region" description="Helical" evidence="2">
    <location>
        <begin position="149"/>
        <end position="169"/>
    </location>
</feature>
<feature type="compositionally biased region" description="Acidic residues" evidence="1">
    <location>
        <begin position="332"/>
        <end position="347"/>
    </location>
</feature>
<keyword evidence="2" id="KW-0812">Transmembrane</keyword>
<feature type="transmembrane region" description="Helical" evidence="2">
    <location>
        <begin position="189"/>
        <end position="206"/>
    </location>
</feature>
<feature type="transmembrane region" description="Helical" evidence="2">
    <location>
        <begin position="120"/>
        <end position="140"/>
    </location>
</feature>
<dbReference type="Proteomes" id="UP001162640">
    <property type="component" value="Unassembled WGS sequence"/>
</dbReference>
<feature type="transmembrane region" description="Helical" evidence="2">
    <location>
        <begin position="213"/>
        <end position="236"/>
    </location>
</feature>
<evidence type="ECO:0000313" key="3">
    <source>
        <dbReference type="EMBL" id="GMH62446.1"/>
    </source>
</evidence>
<protein>
    <submittedName>
        <fullName evidence="3">Uncharacterized protein</fullName>
    </submittedName>
</protein>